<proteinExistence type="predicted"/>
<dbReference type="AlphaFoldDB" id="A0A8J7KHK0"/>
<dbReference type="PANTHER" id="PTHR35807">
    <property type="entry name" value="TRANSCRIPTIONAL REGULATOR REDD-RELATED"/>
    <property type="match status" value="1"/>
</dbReference>
<dbReference type="SUPFAM" id="SSF52172">
    <property type="entry name" value="CheY-like"/>
    <property type="match status" value="1"/>
</dbReference>
<dbReference type="InterPro" id="IPR036388">
    <property type="entry name" value="WH-like_DNA-bd_sf"/>
</dbReference>
<keyword evidence="5" id="KW-0597">Phosphoprotein</keyword>
<reference evidence="7" key="1">
    <citation type="submission" date="2020-11" db="EMBL/GenBank/DDBJ databases">
        <title>Multidrug resistant novel bacterium Savagea serpentis sp. nov., isolated from the scats of a vine snake (Ahaetulla nasuta).</title>
        <authorList>
            <person name="Venkata Ramana V."/>
            <person name="Vikas Patil S."/>
            <person name="Yogita Lugani V."/>
        </authorList>
    </citation>
    <scope>NUCLEOTIDE SEQUENCE</scope>
    <source>
        <strain evidence="7">SN6</strain>
    </source>
</reference>
<keyword evidence="2" id="KW-0805">Transcription regulation</keyword>
<keyword evidence="3" id="KW-0238">DNA-binding</keyword>
<dbReference type="Gene3D" id="1.10.10.10">
    <property type="entry name" value="Winged helix-like DNA-binding domain superfamily/Winged helix DNA-binding domain"/>
    <property type="match status" value="1"/>
</dbReference>
<feature type="modified residue" description="4-aspartylphosphate" evidence="5">
    <location>
        <position position="55"/>
    </location>
</feature>
<dbReference type="InterPro" id="IPR001789">
    <property type="entry name" value="Sig_transdc_resp-reg_receiver"/>
</dbReference>
<dbReference type="PROSITE" id="PS50110">
    <property type="entry name" value="RESPONSE_REGULATORY"/>
    <property type="match status" value="1"/>
</dbReference>
<evidence type="ECO:0000256" key="1">
    <source>
        <dbReference type="ARBA" id="ARBA00023012"/>
    </source>
</evidence>
<keyword evidence="8" id="KW-1185">Reference proteome</keyword>
<gene>
    <name evidence="7" type="ORF">IRY55_07265</name>
</gene>
<evidence type="ECO:0000313" key="8">
    <source>
        <dbReference type="Proteomes" id="UP000622653"/>
    </source>
</evidence>
<evidence type="ECO:0000256" key="5">
    <source>
        <dbReference type="PROSITE-ProRule" id="PRU00169"/>
    </source>
</evidence>
<dbReference type="Pfam" id="PF00072">
    <property type="entry name" value="Response_reg"/>
    <property type="match status" value="1"/>
</dbReference>
<dbReference type="GO" id="GO:0006355">
    <property type="term" value="P:regulation of DNA-templated transcription"/>
    <property type="evidence" value="ECO:0007669"/>
    <property type="project" value="InterPro"/>
</dbReference>
<dbReference type="GO" id="GO:0003677">
    <property type="term" value="F:DNA binding"/>
    <property type="evidence" value="ECO:0007669"/>
    <property type="project" value="UniProtKB-KW"/>
</dbReference>
<dbReference type="RefSeq" id="WP_194562635.1">
    <property type="nucleotide sequence ID" value="NZ_JADKPV010000002.1"/>
</dbReference>
<organism evidence="7 8">
    <name type="scientific">Savagea serpentis</name>
    <dbReference type="NCBI Taxonomy" id="2785297"/>
    <lineage>
        <taxon>Bacteria</taxon>
        <taxon>Bacillati</taxon>
        <taxon>Bacillota</taxon>
        <taxon>Bacilli</taxon>
        <taxon>Bacillales</taxon>
        <taxon>Caryophanaceae</taxon>
        <taxon>Savagea</taxon>
    </lineage>
</organism>
<name>A0A8J7KHK0_9BACL</name>
<dbReference type="Gene3D" id="3.40.50.2300">
    <property type="match status" value="1"/>
</dbReference>
<dbReference type="SUPFAM" id="SSF46894">
    <property type="entry name" value="C-terminal effector domain of the bipartite response regulators"/>
    <property type="match status" value="1"/>
</dbReference>
<evidence type="ECO:0000256" key="3">
    <source>
        <dbReference type="ARBA" id="ARBA00023125"/>
    </source>
</evidence>
<sequence>MIQRAVLVDDEPLALKLLNNRLKDIPTIQVVGETTKGSEVLHLIKECQPHIVFLDINLGTYSGLDLAEQIYMLYPNVQVVFVTAYSEYAIQAFELNAIDYLLKPVTAARLTKTISRLIPKNNDTLPIVNPPMDTPEKQLEGVHLKVFGHAQFLDSTLQPIKVRTKKVEELFYFLWHTKEEPPTRDAILFALWGDLPEEKAAALMHSTFYQLRKTLHQLHFENPILLQNKVYHLNLDVYTDFEEWQTIVENNHTDEASILRALDLYRGDYFAVQAFEWAQTKREKMRTLWTHYLLRVMQARLVSPSTLEMVLIHVENLDILQEDWIVETIQFLGESNQFHNLSRYYSKVQNRWKDELGIPLPRTISDLYSHYLMQNK</sequence>
<dbReference type="InterPro" id="IPR016032">
    <property type="entry name" value="Sig_transdc_resp-reg_C-effctor"/>
</dbReference>
<feature type="domain" description="Response regulatory" evidence="6">
    <location>
        <begin position="4"/>
        <end position="118"/>
    </location>
</feature>
<protein>
    <submittedName>
        <fullName evidence="7">Response regulator</fullName>
    </submittedName>
</protein>
<evidence type="ECO:0000259" key="6">
    <source>
        <dbReference type="PROSITE" id="PS50110"/>
    </source>
</evidence>
<dbReference type="GO" id="GO:0000160">
    <property type="term" value="P:phosphorelay signal transduction system"/>
    <property type="evidence" value="ECO:0007669"/>
    <property type="project" value="UniProtKB-KW"/>
</dbReference>
<comment type="caution">
    <text evidence="7">The sequence shown here is derived from an EMBL/GenBank/DDBJ whole genome shotgun (WGS) entry which is preliminary data.</text>
</comment>
<keyword evidence="4" id="KW-0804">Transcription</keyword>
<accession>A0A8J7KHK0</accession>
<dbReference type="Proteomes" id="UP000622653">
    <property type="component" value="Unassembled WGS sequence"/>
</dbReference>
<evidence type="ECO:0000313" key="7">
    <source>
        <dbReference type="EMBL" id="MBF4501163.1"/>
    </source>
</evidence>
<evidence type="ECO:0000256" key="4">
    <source>
        <dbReference type="ARBA" id="ARBA00023163"/>
    </source>
</evidence>
<dbReference type="EMBL" id="JADKPV010000002">
    <property type="protein sequence ID" value="MBF4501163.1"/>
    <property type="molecule type" value="Genomic_DNA"/>
</dbReference>
<keyword evidence="1" id="KW-0902">Two-component regulatory system</keyword>
<dbReference type="InterPro" id="IPR051677">
    <property type="entry name" value="AfsR-DnrI-RedD_regulator"/>
</dbReference>
<dbReference type="InterPro" id="IPR011006">
    <property type="entry name" value="CheY-like_superfamily"/>
</dbReference>
<evidence type="ECO:0000256" key="2">
    <source>
        <dbReference type="ARBA" id="ARBA00023015"/>
    </source>
</evidence>
<dbReference type="SMART" id="SM00448">
    <property type="entry name" value="REC"/>
    <property type="match status" value="1"/>
</dbReference>